<comment type="caution">
    <text evidence="1">The sequence shown here is derived from an EMBL/GenBank/DDBJ whole genome shotgun (WGS) entry which is preliminary data.</text>
</comment>
<dbReference type="AlphaFoldDB" id="A0A118KEN7"/>
<accession>A0A118KEN7</accession>
<evidence type="ECO:0000313" key="1">
    <source>
        <dbReference type="EMBL" id="KVK76037.1"/>
    </source>
</evidence>
<name>A0A118KEN7_BURCE</name>
<protein>
    <submittedName>
        <fullName evidence="1">Uncharacterized protein</fullName>
    </submittedName>
</protein>
<organism evidence="1 2">
    <name type="scientific">Burkholderia cepacia</name>
    <name type="common">Pseudomonas cepacia</name>
    <dbReference type="NCBI Taxonomy" id="292"/>
    <lineage>
        <taxon>Bacteria</taxon>
        <taxon>Pseudomonadati</taxon>
        <taxon>Pseudomonadota</taxon>
        <taxon>Betaproteobacteria</taxon>
        <taxon>Burkholderiales</taxon>
        <taxon>Burkholderiaceae</taxon>
        <taxon>Burkholderia</taxon>
        <taxon>Burkholderia cepacia complex</taxon>
    </lineage>
</organism>
<reference evidence="1 2" key="1">
    <citation type="submission" date="2015-11" db="EMBL/GenBank/DDBJ databases">
        <title>Expanding the genomic diversity of Burkholderia species for the development of highly accurate diagnostics.</title>
        <authorList>
            <person name="Sahl J."/>
            <person name="Keim P."/>
            <person name="Wagner D."/>
        </authorList>
    </citation>
    <scope>NUCLEOTIDE SEQUENCE [LARGE SCALE GENOMIC DNA]</scope>
    <source>
        <strain evidence="1 2">MSMB1302</strain>
    </source>
</reference>
<sequence length="379" mass="43269">MLERNEHAFGTLLHAGNGTLAETLLTHGGRQHGQMQCPFTFGIQCVTTAMQFLCCNRLRMRIKGIGFAAGETVGLRRRDGGCAIALHDFHLPGIAIDVFLVFADYPAFLIQDGYPHGDEALAQIVERHLLPDLRIRFTHRAFEIHAPYHLIGSCLVAKHHVVRVAARRIVLVRRTTMLTQFADVPPRSIGLVICAVPVHFRDRRLRCGRMNWRGWRSSVDGRTWVTLRRGRSHGRIICATRRARGSRRTDVRRALDAIVQPRLSAIRQTSQVRRFRLVAAHLDTAQRALQPRLAAKFLVTRHANAPPRFRMHHVDHRLDHVRPVVLGDEVRPQILERKLIRRILQEILIARTQVTLAHAFGRLIKRCMPSICLSPRLDR</sequence>
<gene>
    <name evidence="1" type="ORF">WS90_25750</name>
</gene>
<proteinExistence type="predicted"/>
<dbReference type="EMBL" id="LOYH01000089">
    <property type="protein sequence ID" value="KVK76037.1"/>
    <property type="molecule type" value="Genomic_DNA"/>
</dbReference>
<dbReference type="Proteomes" id="UP000069001">
    <property type="component" value="Unassembled WGS sequence"/>
</dbReference>
<evidence type="ECO:0000313" key="2">
    <source>
        <dbReference type="Proteomes" id="UP000069001"/>
    </source>
</evidence>